<comment type="caution">
    <text evidence="1">The sequence shown here is derived from an EMBL/GenBank/DDBJ whole genome shotgun (WGS) entry which is preliminary data.</text>
</comment>
<evidence type="ECO:0000313" key="1">
    <source>
        <dbReference type="EMBL" id="ETX06893.1"/>
    </source>
</evidence>
<protein>
    <recommendedName>
        <fullName evidence="3">MalT-like TPR region domain-containing protein</fullName>
    </recommendedName>
</protein>
<dbReference type="AlphaFoldDB" id="W4M9L4"/>
<dbReference type="Proteomes" id="UP000019140">
    <property type="component" value="Unassembled WGS sequence"/>
</dbReference>
<name>W4M9L4_9BACT</name>
<gene>
    <name evidence="1" type="ORF">ETSY2_14385</name>
</gene>
<sequence>MQDLPERSQLELGLYMTLGAAWQIRKGHAAPEVEQAHRWAWELCQQVGDTPTHVAVLTGLRRLYMSRGELHTAYRFGQQLFNLAQSAQEPYILQEAYHSLGKTLYLATEHGFSEWRAIAMIVRGQALIEQGHVEAGITQTHQGAIDSQVIGSSLIRPASLVILAQASDCEAHVGRTRRVVPHRVQVNRRHC</sequence>
<evidence type="ECO:0000313" key="2">
    <source>
        <dbReference type="Proteomes" id="UP000019140"/>
    </source>
</evidence>
<keyword evidence="2" id="KW-1185">Reference proteome</keyword>
<accession>W4M9L4</accession>
<dbReference type="Gene3D" id="1.25.40.10">
    <property type="entry name" value="Tetratricopeptide repeat domain"/>
    <property type="match status" value="1"/>
</dbReference>
<organism evidence="1 2">
    <name type="scientific">Candidatus Entotheonella gemina</name>
    <dbReference type="NCBI Taxonomy" id="1429439"/>
    <lineage>
        <taxon>Bacteria</taxon>
        <taxon>Pseudomonadati</taxon>
        <taxon>Nitrospinota/Tectimicrobiota group</taxon>
        <taxon>Candidatus Tectimicrobiota</taxon>
        <taxon>Candidatus Entotheonellia</taxon>
        <taxon>Candidatus Entotheonellales</taxon>
        <taxon>Candidatus Entotheonellaceae</taxon>
        <taxon>Candidatus Entotheonella</taxon>
    </lineage>
</organism>
<reference evidence="1 2" key="1">
    <citation type="journal article" date="2014" name="Nature">
        <title>An environmental bacterial taxon with a large and distinct metabolic repertoire.</title>
        <authorList>
            <person name="Wilson M.C."/>
            <person name="Mori T."/>
            <person name="Ruckert C."/>
            <person name="Uria A.R."/>
            <person name="Helf M.J."/>
            <person name="Takada K."/>
            <person name="Gernert C."/>
            <person name="Steffens U.A."/>
            <person name="Heycke N."/>
            <person name="Schmitt S."/>
            <person name="Rinke C."/>
            <person name="Helfrich E.J."/>
            <person name="Brachmann A.O."/>
            <person name="Gurgui C."/>
            <person name="Wakimoto T."/>
            <person name="Kracht M."/>
            <person name="Crusemann M."/>
            <person name="Hentschel U."/>
            <person name="Abe I."/>
            <person name="Matsunaga S."/>
            <person name="Kalinowski J."/>
            <person name="Takeyama H."/>
            <person name="Piel J."/>
        </authorList>
    </citation>
    <scope>NUCLEOTIDE SEQUENCE [LARGE SCALE GENOMIC DNA]</scope>
    <source>
        <strain evidence="2">TSY2</strain>
    </source>
</reference>
<dbReference type="InterPro" id="IPR011990">
    <property type="entry name" value="TPR-like_helical_dom_sf"/>
</dbReference>
<dbReference type="EMBL" id="AZHX01000579">
    <property type="protein sequence ID" value="ETX06893.1"/>
    <property type="molecule type" value="Genomic_DNA"/>
</dbReference>
<evidence type="ECO:0008006" key="3">
    <source>
        <dbReference type="Google" id="ProtNLM"/>
    </source>
</evidence>
<proteinExistence type="predicted"/>
<dbReference type="HOGENOM" id="CLU_1419145_0_0_7"/>